<keyword evidence="3" id="KW-1185">Reference proteome</keyword>
<feature type="domain" description="DUF4136" evidence="1">
    <location>
        <begin position="26"/>
        <end position="184"/>
    </location>
</feature>
<evidence type="ECO:0000313" key="2">
    <source>
        <dbReference type="EMBL" id="MFD2933065.1"/>
    </source>
</evidence>
<dbReference type="InterPro" id="IPR025411">
    <property type="entry name" value="DUF4136"/>
</dbReference>
<accession>A0ABW6AG37</accession>
<proteinExistence type="predicted"/>
<organism evidence="2 3">
    <name type="scientific">Spirosoma flavum</name>
    <dbReference type="NCBI Taxonomy" id="2048557"/>
    <lineage>
        <taxon>Bacteria</taxon>
        <taxon>Pseudomonadati</taxon>
        <taxon>Bacteroidota</taxon>
        <taxon>Cytophagia</taxon>
        <taxon>Cytophagales</taxon>
        <taxon>Cytophagaceae</taxon>
        <taxon>Spirosoma</taxon>
    </lineage>
</organism>
<dbReference type="Pfam" id="PF13590">
    <property type="entry name" value="DUF4136"/>
    <property type="match status" value="1"/>
</dbReference>
<name>A0ABW6AG37_9BACT</name>
<evidence type="ECO:0000313" key="3">
    <source>
        <dbReference type="Proteomes" id="UP001597512"/>
    </source>
</evidence>
<dbReference type="RefSeq" id="WP_381497247.1">
    <property type="nucleotide sequence ID" value="NZ_JBHUOM010000001.1"/>
</dbReference>
<evidence type="ECO:0000259" key="1">
    <source>
        <dbReference type="Pfam" id="PF13590"/>
    </source>
</evidence>
<dbReference type="PROSITE" id="PS51257">
    <property type="entry name" value="PROKAR_LIPOPROTEIN"/>
    <property type="match status" value="1"/>
</dbReference>
<dbReference type="EMBL" id="JBHUOM010000001">
    <property type="protein sequence ID" value="MFD2933065.1"/>
    <property type="molecule type" value="Genomic_DNA"/>
</dbReference>
<comment type="caution">
    <text evidence="2">The sequence shown here is derived from an EMBL/GenBank/DDBJ whole genome shotgun (WGS) entry which is preliminary data.</text>
</comment>
<dbReference type="Gene3D" id="3.30.160.670">
    <property type="match status" value="1"/>
</dbReference>
<sequence length="187" mass="20825">MKSIVSLLTLLVGVAAGCSSYRIVRNERDNSAVWTTYRTFAFVDTSRIDTAPGSIGYRTTMEQVKRAVATELTKRGYQQTDDSRMAGKPDLLVNIGAVVNEKTQTRQTTIYEAPRYIGQYRYHWQSQEVPVGTYEEGTLSLHVVDALKENLLWDVAISSVLGKKGVTPEQINEAVAKVFTKFPGKQA</sequence>
<reference evidence="3" key="1">
    <citation type="journal article" date="2019" name="Int. J. Syst. Evol. Microbiol.">
        <title>The Global Catalogue of Microorganisms (GCM) 10K type strain sequencing project: providing services to taxonomists for standard genome sequencing and annotation.</title>
        <authorList>
            <consortium name="The Broad Institute Genomics Platform"/>
            <consortium name="The Broad Institute Genome Sequencing Center for Infectious Disease"/>
            <person name="Wu L."/>
            <person name="Ma J."/>
        </authorList>
    </citation>
    <scope>NUCLEOTIDE SEQUENCE [LARGE SCALE GENOMIC DNA]</scope>
    <source>
        <strain evidence="3">KCTC 52490</strain>
    </source>
</reference>
<protein>
    <submittedName>
        <fullName evidence="2">DUF4136 domain-containing protein</fullName>
    </submittedName>
</protein>
<gene>
    <name evidence="2" type="ORF">ACFS25_04685</name>
</gene>
<dbReference type="Proteomes" id="UP001597512">
    <property type="component" value="Unassembled WGS sequence"/>
</dbReference>